<keyword evidence="4 5" id="KW-0472">Membrane</keyword>
<evidence type="ECO:0000313" key="7">
    <source>
        <dbReference type="Proteomes" id="UP000694308"/>
    </source>
</evidence>
<keyword evidence="3 5" id="KW-1133">Transmembrane helix</keyword>
<comment type="similarity">
    <text evidence="5">Belongs to the UPF0060 family.</text>
</comment>
<dbReference type="EMBL" id="JAEEGC010000180">
    <property type="protein sequence ID" value="MBV7276478.1"/>
    <property type="molecule type" value="Genomic_DNA"/>
</dbReference>
<keyword evidence="1 5" id="KW-1003">Cell membrane</keyword>
<comment type="caution">
    <text evidence="6">The sequence shown here is derived from an EMBL/GenBank/DDBJ whole genome shotgun (WGS) entry which is preliminary data.</text>
</comment>
<evidence type="ECO:0000256" key="2">
    <source>
        <dbReference type="ARBA" id="ARBA00022692"/>
    </source>
</evidence>
<feature type="transmembrane region" description="Helical" evidence="5">
    <location>
        <begin position="92"/>
        <end position="109"/>
    </location>
</feature>
<dbReference type="GO" id="GO:0005886">
    <property type="term" value="C:plasma membrane"/>
    <property type="evidence" value="ECO:0007669"/>
    <property type="project" value="UniProtKB-SubCell"/>
</dbReference>
<feature type="transmembrane region" description="Helical" evidence="5">
    <location>
        <begin position="7"/>
        <end position="28"/>
    </location>
</feature>
<feature type="transmembrane region" description="Helical" evidence="5">
    <location>
        <begin position="63"/>
        <end position="80"/>
    </location>
</feature>
<comment type="subcellular location">
    <subcellularLocation>
        <location evidence="5">Cell membrane</location>
        <topology evidence="5">Multi-pass membrane protein</topology>
    </subcellularLocation>
</comment>
<evidence type="ECO:0000313" key="6">
    <source>
        <dbReference type="EMBL" id="MBV7276478.1"/>
    </source>
</evidence>
<evidence type="ECO:0000256" key="3">
    <source>
        <dbReference type="ARBA" id="ARBA00022989"/>
    </source>
</evidence>
<organism evidence="6 7">
    <name type="scientific">Clostridium thailandense</name>
    <dbReference type="NCBI Taxonomy" id="2794346"/>
    <lineage>
        <taxon>Bacteria</taxon>
        <taxon>Bacillati</taxon>
        <taxon>Bacillota</taxon>
        <taxon>Clostridia</taxon>
        <taxon>Eubacteriales</taxon>
        <taxon>Clostridiaceae</taxon>
        <taxon>Clostridium</taxon>
    </lineage>
</organism>
<gene>
    <name evidence="6" type="ORF">I6U48_26740</name>
</gene>
<dbReference type="RefSeq" id="WP_218323560.1">
    <property type="nucleotide sequence ID" value="NZ_JAEEGC010000180.1"/>
</dbReference>
<dbReference type="PANTHER" id="PTHR36116">
    <property type="entry name" value="UPF0060 MEMBRANE PROTEIN YNFA"/>
    <property type="match status" value="1"/>
</dbReference>
<evidence type="ECO:0000256" key="4">
    <source>
        <dbReference type="ARBA" id="ARBA00023136"/>
    </source>
</evidence>
<evidence type="ECO:0000256" key="5">
    <source>
        <dbReference type="HAMAP-Rule" id="MF_00010"/>
    </source>
</evidence>
<dbReference type="InterPro" id="IPR003844">
    <property type="entry name" value="UPF0060"/>
</dbReference>
<dbReference type="HAMAP" id="MF_00010">
    <property type="entry name" value="UPF0060"/>
    <property type="match status" value="1"/>
</dbReference>
<name>A0A949U4R9_9CLOT</name>
<sequence length="111" mass="12408">MNIIKSLLYFILAGLFEIGGGYLVWLWIRGNKSPWYGFLGAICLIIYGIVPTFQSFNAGFGKVYAAYGGIFIVLSILWGWKIDKVVPDKFDIIGGIVALIGVLIIMYIPRR</sequence>
<evidence type="ECO:0000256" key="1">
    <source>
        <dbReference type="ARBA" id="ARBA00022475"/>
    </source>
</evidence>
<dbReference type="PANTHER" id="PTHR36116:SF1">
    <property type="entry name" value="UPF0060 MEMBRANE PROTEIN YNFA"/>
    <property type="match status" value="1"/>
</dbReference>
<dbReference type="AlphaFoldDB" id="A0A949U4R9"/>
<dbReference type="Proteomes" id="UP000694308">
    <property type="component" value="Unassembled WGS sequence"/>
</dbReference>
<reference evidence="6" key="1">
    <citation type="submission" date="2020-12" db="EMBL/GenBank/DDBJ databases">
        <title>Clostridium thailandense sp. nov., a novel acetogenic bacterium isolated from peat land soil in Thailand.</title>
        <authorList>
            <person name="Chaikitkaew S."/>
            <person name="Birkeland N.K."/>
        </authorList>
    </citation>
    <scope>NUCLEOTIDE SEQUENCE</scope>
    <source>
        <strain evidence="6">PL3</strain>
    </source>
</reference>
<protein>
    <submittedName>
        <fullName evidence="6">YnfA family protein</fullName>
    </submittedName>
</protein>
<dbReference type="NCBIfam" id="NF002586">
    <property type="entry name" value="PRK02237.1"/>
    <property type="match status" value="1"/>
</dbReference>
<feature type="transmembrane region" description="Helical" evidence="5">
    <location>
        <begin position="34"/>
        <end position="51"/>
    </location>
</feature>
<keyword evidence="2 5" id="KW-0812">Transmembrane</keyword>
<dbReference type="Pfam" id="PF02694">
    <property type="entry name" value="UPF0060"/>
    <property type="match status" value="1"/>
</dbReference>
<accession>A0A949U4R9</accession>
<proteinExistence type="inferred from homology"/>
<keyword evidence="7" id="KW-1185">Reference proteome</keyword>